<name>A0A699SGV5_TANCI</name>
<evidence type="ECO:0000313" key="2">
    <source>
        <dbReference type="EMBL" id="GFC96812.1"/>
    </source>
</evidence>
<evidence type="ECO:0008006" key="3">
    <source>
        <dbReference type="Google" id="ProtNLM"/>
    </source>
</evidence>
<protein>
    <recommendedName>
        <fullName evidence="3">Integrase, catalytic region, zinc finger, CCHC-type, peptidase aspartic, catalytic</fullName>
    </recommendedName>
</protein>
<sequence>KVFANMRRVGKGFSNVETPLFASMLVHPQPQAEEEEEEVEVPIAAAPSSPALQDPTPTAHATPLQDQPLTPHDSPPQEQPTTPHESSMSLLTTLMETYATLS</sequence>
<gene>
    <name evidence="2" type="ORF">Tci_868782</name>
</gene>
<feature type="compositionally biased region" description="Polar residues" evidence="1">
    <location>
        <begin position="79"/>
        <end position="102"/>
    </location>
</feature>
<proteinExistence type="predicted"/>
<accession>A0A699SGV5</accession>
<dbReference type="AlphaFoldDB" id="A0A699SGV5"/>
<evidence type="ECO:0000256" key="1">
    <source>
        <dbReference type="SAM" id="MobiDB-lite"/>
    </source>
</evidence>
<comment type="caution">
    <text evidence="2">The sequence shown here is derived from an EMBL/GenBank/DDBJ whole genome shotgun (WGS) entry which is preliminary data.</text>
</comment>
<dbReference type="EMBL" id="BKCJ011162470">
    <property type="protein sequence ID" value="GFC96812.1"/>
    <property type="molecule type" value="Genomic_DNA"/>
</dbReference>
<feature type="region of interest" description="Disordered" evidence="1">
    <location>
        <begin position="28"/>
        <end position="102"/>
    </location>
</feature>
<organism evidence="2">
    <name type="scientific">Tanacetum cinerariifolium</name>
    <name type="common">Dalmatian daisy</name>
    <name type="synonym">Chrysanthemum cinerariifolium</name>
    <dbReference type="NCBI Taxonomy" id="118510"/>
    <lineage>
        <taxon>Eukaryota</taxon>
        <taxon>Viridiplantae</taxon>
        <taxon>Streptophyta</taxon>
        <taxon>Embryophyta</taxon>
        <taxon>Tracheophyta</taxon>
        <taxon>Spermatophyta</taxon>
        <taxon>Magnoliopsida</taxon>
        <taxon>eudicotyledons</taxon>
        <taxon>Gunneridae</taxon>
        <taxon>Pentapetalae</taxon>
        <taxon>asterids</taxon>
        <taxon>campanulids</taxon>
        <taxon>Asterales</taxon>
        <taxon>Asteraceae</taxon>
        <taxon>Asteroideae</taxon>
        <taxon>Anthemideae</taxon>
        <taxon>Anthemidinae</taxon>
        <taxon>Tanacetum</taxon>
    </lineage>
</organism>
<reference evidence="2" key="1">
    <citation type="journal article" date="2019" name="Sci. Rep.">
        <title>Draft genome of Tanacetum cinerariifolium, the natural source of mosquito coil.</title>
        <authorList>
            <person name="Yamashiro T."/>
            <person name="Shiraishi A."/>
            <person name="Satake H."/>
            <person name="Nakayama K."/>
        </authorList>
    </citation>
    <scope>NUCLEOTIDE SEQUENCE</scope>
</reference>
<feature type="non-terminal residue" evidence="2">
    <location>
        <position position="1"/>
    </location>
</feature>